<accession>A0AAW2L4F1</accession>
<evidence type="ECO:0000313" key="2">
    <source>
        <dbReference type="EMBL" id="KAL0313135.1"/>
    </source>
</evidence>
<protein>
    <submittedName>
        <fullName evidence="2">Uncharacterized protein</fullName>
    </submittedName>
</protein>
<gene>
    <name evidence="2" type="ORF">Sradi_5712800</name>
</gene>
<feature type="region of interest" description="Disordered" evidence="1">
    <location>
        <begin position="1"/>
        <end position="21"/>
    </location>
</feature>
<feature type="region of interest" description="Disordered" evidence="1">
    <location>
        <begin position="308"/>
        <end position="333"/>
    </location>
</feature>
<dbReference type="PANTHER" id="PTHR33223:SF10">
    <property type="entry name" value="AMINOTRANSFERASE-LIKE PLANT MOBILE DOMAIN-CONTAINING PROTEIN"/>
    <property type="match status" value="1"/>
</dbReference>
<evidence type="ECO:0000256" key="1">
    <source>
        <dbReference type="SAM" id="MobiDB-lite"/>
    </source>
</evidence>
<comment type="caution">
    <text evidence="2">The sequence shown here is derived from an EMBL/GenBank/DDBJ whole genome shotgun (WGS) entry which is preliminary data.</text>
</comment>
<proteinExistence type="predicted"/>
<organism evidence="2">
    <name type="scientific">Sesamum radiatum</name>
    <name type="common">Black benniseed</name>
    <dbReference type="NCBI Taxonomy" id="300843"/>
    <lineage>
        <taxon>Eukaryota</taxon>
        <taxon>Viridiplantae</taxon>
        <taxon>Streptophyta</taxon>
        <taxon>Embryophyta</taxon>
        <taxon>Tracheophyta</taxon>
        <taxon>Spermatophyta</taxon>
        <taxon>Magnoliopsida</taxon>
        <taxon>eudicotyledons</taxon>
        <taxon>Gunneridae</taxon>
        <taxon>Pentapetalae</taxon>
        <taxon>asterids</taxon>
        <taxon>lamiids</taxon>
        <taxon>Lamiales</taxon>
        <taxon>Pedaliaceae</taxon>
        <taxon>Sesamum</taxon>
    </lineage>
</organism>
<name>A0AAW2L4F1_SESRA</name>
<dbReference type="PANTHER" id="PTHR33223">
    <property type="entry name" value="CCHC-TYPE DOMAIN-CONTAINING PROTEIN"/>
    <property type="match status" value="1"/>
</dbReference>
<dbReference type="AlphaFoldDB" id="A0AAW2L4F1"/>
<feature type="region of interest" description="Disordered" evidence="1">
    <location>
        <begin position="257"/>
        <end position="277"/>
    </location>
</feature>
<reference evidence="2" key="2">
    <citation type="journal article" date="2024" name="Plant">
        <title>Genomic evolution and insights into agronomic trait innovations of Sesamum species.</title>
        <authorList>
            <person name="Miao H."/>
            <person name="Wang L."/>
            <person name="Qu L."/>
            <person name="Liu H."/>
            <person name="Sun Y."/>
            <person name="Le M."/>
            <person name="Wang Q."/>
            <person name="Wei S."/>
            <person name="Zheng Y."/>
            <person name="Lin W."/>
            <person name="Duan Y."/>
            <person name="Cao H."/>
            <person name="Xiong S."/>
            <person name="Wang X."/>
            <person name="Wei L."/>
            <person name="Li C."/>
            <person name="Ma Q."/>
            <person name="Ju M."/>
            <person name="Zhao R."/>
            <person name="Li G."/>
            <person name="Mu C."/>
            <person name="Tian Q."/>
            <person name="Mei H."/>
            <person name="Zhang T."/>
            <person name="Gao T."/>
            <person name="Zhang H."/>
        </authorList>
    </citation>
    <scope>NUCLEOTIDE SEQUENCE</scope>
    <source>
        <strain evidence="2">G02</strain>
    </source>
</reference>
<feature type="compositionally biased region" description="Basic and acidic residues" evidence="1">
    <location>
        <begin position="1"/>
        <end position="12"/>
    </location>
</feature>
<dbReference type="EMBL" id="JACGWJ010000026">
    <property type="protein sequence ID" value="KAL0313135.1"/>
    <property type="molecule type" value="Genomic_DNA"/>
</dbReference>
<feature type="region of interest" description="Disordered" evidence="1">
    <location>
        <begin position="60"/>
        <end position="83"/>
    </location>
</feature>
<sequence>MEGETPRRDEGPSRQTDPILQTIRSELQRLMEEAGRNAIAQHERITATLVVREAPRRQLFGEREADRGQEGASREARSRRVGDRAIGKQISDLKRRGEIVVQNKNFLFSNRILTEVVDPSFRMPDLPKYGGTKDPQEHVAAFELDLRVDMIVSILIHGLKKGPLASALARDPPEDIEQLMKVAQKYIDEEEINAMKDGEWQRFTPAKKYSNKYCKFHKERGHDTEECYQLKDEIERLVRQGYFKEYKLEREEPRNCKVRNNGDRSRSRSRDIFRGRQTKDRRIVGERDNVPIKGVIHTIAVEPEEDLELEDEEVEDMERIVPGNEIEPAARSS</sequence>
<reference evidence="2" key="1">
    <citation type="submission" date="2020-06" db="EMBL/GenBank/DDBJ databases">
        <authorList>
            <person name="Li T."/>
            <person name="Hu X."/>
            <person name="Zhang T."/>
            <person name="Song X."/>
            <person name="Zhang H."/>
            <person name="Dai N."/>
            <person name="Sheng W."/>
            <person name="Hou X."/>
            <person name="Wei L."/>
        </authorList>
    </citation>
    <scope>NUCLEOTIDE SEQUENCE</scope>
    <source>
        <strain evidence="2">G02</strain>
        <tissue evidence="2">Leaf</tissue>
    </source>
</reference>